<evidence type="ECO:0000256" key="6">
    <source>
        <dbReference type="ARBA" id="ARBA00022694"/>
    </source>
</evidence>
<dbReference type="AlphaFoldDB" id="A0A091CU00"/>
<dbReference type="PANTHER" id="PTHR23245">
    <property type="entry name" value="TRNA METHYLTRANSFERASE"/>
    <property type="match status" value="1"/>
</dbReference>
<evidence type="ECO:0000256" key="2">
    <source>
        <dbReference type="ARBA" id="ARBA00022490"/>
    </source>
</evidence>
<evidence type="ECO:0000256" key="3">
    <source>
        <dbReference type="ARBA" id="ARBA00022603"/>
    </source>
</evidence>
<keyword evidence="5" id="KW-0949">S-adenosyl-L-methionine</keyword>
<dbReference type="Pfam" id="PF25133">
    <property type="entry name" value="TYW2_N_2"/>
    <property type="match status" value="1"/>
</dbReference>
<evidence type="ECO:0000256" key="7">
    <source>
        <dbReference type="ARBA" id="ARBA00047783"/>
    </source>
</evidence>
<dbReference type="PROSITE" id="PS51684">
    <property type="entry name" value="SAM_MT_TRM5_TYW2"/>
    <property type="match status" value="1"/>
</dbReference>
<dbReference type="FunFam" id="3.30.300.110:FF:000001">
    <property type="entry name" value="tRNA (guanine(37)-N1)-methyltransferase"/>
    <property type="match status" value="1"/>
</dbReference>
<proteinExistence type="inferred from homology"/>
<comment type="similarity">
    <text evidence="1">Belongs to the class I-like SAM-binding methyltransferase superfamily. TRM5/TYW2 family.</text>
</comment>
<dbReference type="GO" id="GO:0005759">
    <property type="term" value="C:mitochondrial matrix"/>
    <property type="evidence" value="ECO:0007669"/>
    <property type="project" value="TreeGrafter"/>
</dbReference>
<keyword evidence="4 9" id="KW-0808">Transferase</keyword>
<gene>
    <name evidence="9" type="ORF">H920_16679</name>
</gene>
<dbReference type="Proteomes" id="UP000028990">
    <property type="component" value="Unassembled WGS sequence"/>
</dbReference>
<keyword evidence="3 9" id="KW-0489">Methyltransferase</keyword>
<dbReference type="GO" id="GO:0070901">
    <property type="term" value="P:mitochondrial tRNA methylation"/>
    <property type="evidence" value="ECO:0007669"/>
    <property type="project" value="TreeGrafter"/>
</dbReference>
<dbReference type="SUPFAM" id="SSF53335">
    <property type="entry name" value="S-adenosyl-L-methionine-dependent methyltransferases"/>
    <property type="match status" value="1"/>
</dbReference>
<evidence type="ECO:0000313" key="9">
    <source>
        <dbReference type="EMBL" id="KFO21922.1"/>
    </source>
</evidence>
<dbReference type="GO" id="GO:0052906">
    <property type="term" value="F:tRNA (guanine(37)-N1)-methyltransferase activity"/>
    <property type="evidence" value="ECO:0007669"/>
    <property type="project" value="UniProtKB-EC"/>
</dbReference>
<evidence type="ECO:0000259" key="8">
    <source>
        <dbReference type="PROSITE" id="PS51684"/>
    </source>
</evidence>
<evidence type="ECO:0000256" key="5">
    <source>
        <dbReference type="ARBA" id="ARBA00022691"/>
    </source>
</evidence>
<dbReference type="InterPro" id="IPR029063">
    <property type="entry name" value="SAM-dependent_MTases_sf"/>
</dbReference>
<dbReference type="Gene3D" id="3.30.300.110">
    <property type="entry name" value="Met-10+ protein-like domains"/>
    <property type="match status" value="1"/>
</dbReference>
<reference evidence="9 10" key="1">
    <citation type="submission" date="2013-11" db="EMBL/GenBank/DDBJ databases">
        <title>The Damaraland mole rat (Fukomys damarensis) genome and evolution of African mole rats.</title>
        <authorList>
            <person name="Gladyshev V.N."/>
            <person name="Fang X."/>
        </authorList>
    </citation>
    <scope>NUCLEOTIDE SEQUENCE [LARGE SCALE GENOMIC DNA]</scope>
    <source>
        <tissue evidence="9">Liver</tissue>
    </source>
</reference>
<keyword evidence="6" id="KW-0819">tRNA processing</keyword>
<evidence type="ECO:0000256" key="4">
    <source>
        <dbReference type="ARBA" id="ARBA00022679"/>
    </source>
</evidence>
<sequence>MISSSVNLDYGPIIEEGQIGFRGTSRKMDEKKMSNVLIVHVYSMEDPFWLSGQPEMGRNQFELLERRRLAGLYVLNVSPQISKYNLEFTHENFKSEGILRAMLPEGQDVISGFSRVGHIEHLHLRDHQLPFKHLIGQVMIDKNPGITSAVNKINNTDNTYRNFEMELPPREEDMMAKV</sequence>
<comment type="catalytic activity">
    <reaction evidence="7">
        <text>guanosine(37) in tRNA + S-adenosyl-L-methionine = N(1)-methylguanosine(37) in tRNA + S-adenosyl-L-homocysteine + H(+)</text>
        <dbReference type="Rhea" id="RHEA:36899"/>
        <dbReference type="Rhea" id="RHEA-COMP:10145"/>
        <dbReference type="Rhea" id="RHEA-COMP:10147"/>
        <dbReference type="ChEBI" id="CHEBI:15378"/>
        <dbReference type="ChEBI" id="CHEBI:57856"/>
        <dbReference type="ChEBI" id="CHEBI:59789"/>
        <dbReference type="ChEBI" id="CHEBI:73542"/>
        <dbReference type="ChEBI" id="CHEBI:74269"/>
        <dbReference type="EC" id="2.1.1.228"/>
    </reaction>
</comment>
<feature type="domain" description="SAM-dependent methyltransferase TRM5/TYW2-type" evidence="8">
    <location>
        <begin position="113"/>
        <end position="178"/>
    </location>
</feature>
<dbReference type="GO" id="GO:0002939">
    <property type="term" value="P:tRNA N1-guanine methylation"/>
    <property type="evidence" value="ECO:0007669"/>
    <property type="project" value="TreeGrafter"/>
</dbReference>
<keyword evidence="10" id="KW-1185">Reference proteome</keyword>
<evidence type="ECO:0000256" key="1">
    <source>
        <dbReference type="ARBA" id="ARBA00009775"/>
    </source>
</evidence>
<dbReference type="InterPro" id="IPR030382">
    <property type="entry name" value="MeTrfase_TRM5/TYW2"/>
</dbReference>
<keyword evidence="2" id="KW-0963">Cytoplasm</keyword>
<organism evidence="9 10">
    <name type="scientific">Fukomys damarensis</name>
    <name type="common">Damaraland mole rat</name>
    <name type="synonym">Cryptomys damarensis</name>
    <dbReference type="NCBI Taxonomy" id="885580"/>
    <lineage>
        <taxon>Eukaryota</taxon>
        <taxon>Metazoa</taxon>
        <taxon>Chordata</taxon>
        <taxon>Craniata</taxon>
        <taxon>Vertebrata</taxon>
        <taxon>Euteleostomi</taxon>
        <taxon>Mammalia</taxon>
        <taxon>Eutheria</taxon>
        <taxon>Euarchontoglires</taxon>
        <taxon>Glires</taxon>
        <taxon>Rodentia</taxon>
        <taxon>Hystricomorpha</taxon>
        <taxon>Bathyergidae</taxon>
        <taxon>Fukomys</taxon>
    </lineage>
</organism>
<name>A0A091CU00_FUKDA</name>
<accession>A0A091CU00</accession>
<protein>
    <submittedName>
        <fullName evidence="9">tRNA (Guanine-N(1)-)-methyltransferase</fullName>
    </submittedName>
</protein>
<dbReference type="InterPro" id="IPR056744">
    <property type="entry name" value="TRM5/TYW2-like_N"/>
</dbReference>
<dbReference type="PANTHER" id="PTHR23245:SF36">
    <property type="entry name" value="TRNA (GUANINE(37)-N1)-METHYLTRANSFERASE"/>
    <property type="match status" value="1"/>
</dbReference>
<dbReference type="EMBL" id="KN124246">
    <property type="protein sequence ID" value="KFO21922.1"/>
    <property type="molecule type" value="Genomic_DNA"/>
</dbReference>
<evidence type="ECO:0000313" key="10">
    <source>
        <dbReference type="Proteomes" id="UP000028990"/>
    </source>
</evidence>